<dbReference type="GO" id="GO:0016620">
    <property type="term" value="F:oxidoreductase activity, acting on the aldehyde or oxo group of donors, NAD or NADP as acceptor"/>
    <property type="evidence" value="ECO:0007669"/>
    <property type="project" value="InterPro"/>
</dbReference>
<name>A0A382N2V1_9ZZZZ</name>
<dbReference type="AlphaFoldDB" id="A0A382N2V1"/>
<gene>
    <name evidence="2" type="ORF">METZ01_LOCUS308358</name>
</gene>
<feature type="non-terminal residue" evidence="2">
    <location>
        <position position="374"/>
    </location>
</feature>
<protein>
    <recommendedName>
        <fullName evidence="1">Aldehyde dehydrogenase domain-containing protein</fullName>
    </recommendedName>
</protein>
<feature type="domain" description="Aldehyde dehydrogenase" evidence="1">
    <location>
        <begin position="23"/>
        <end position="363"/>
    </location>
</feature>
<dbReference type="InterPro" id="IPR016161">
    <property type="entry name" value="Ald_DH/histidinol_DH"/>
</dbReference>
<dbReference type="InterPro" id="IPR016162">
    <property type="entry name" value="Ald_DH_N"/>
</dbReference>
<dbReference type="NCBIfam" id="NF011927">
    <property type="entry name" value="PRK15398.1"/>
    <property type="match status" value="1"/>
</dbReference>
<evidence type="ECO:0000313" key="2">
    <source>
        <dbReference type="EMBL" id="SVC55504.1"/>
    </source>
</evidence>
<dbReference type="Gene3D" id="3.40.309.10">
    <property type="entry name" value="Aldehyde Dehydrogenase, Chain A, domain 2"/>
    <property type="match status" value="1"/>
</dbReference>
<sequence>GVPRDKSVDPKMLIPSGTVVFSTVDQAVLAAKTAQAELMQLGRPKREEIVGAIRQAGLDNALALAQLAVEDTGMGVVDHKRQKNEGAADMSFGTEDLISEATTGDNGTLLIEYVPFGVINSITPTTNPTSTVINHAIIMIAAGNSIVFSPHPNAQKCTVETMRIINDAIVSIGGPSNLLTAVQNATLRTAKEIMDHNDVAMVVATGGKSVVKAALTSGKKSITAGPGNPPVVIDESADLAKAAKDVIEGASFDNNLLCIGEKSLFVVDSVANDVMQELKQGGGYILSANELRSLETLLKDGAEKDFIGKGATVILNAAKINAPANVVVIVVEVDKDHIFVIDEYLMPLLPVVRVQSFDDAVKGALASEGNRNHT</sequence>
<dbReference type="Gene3D" id="3.40.605.10">
    <property type="entry name" value="Aldehyde Dehydrogenase, Chain A, domain 1"/>
    <property type="match status" value="1"/>
</dbReference>
<dbReference type="SUPFAM" id="SSF53720">
    <property type="entry name" value="ALDH-like"/>
    <property type="match status" value="1"/>
</dbReference>
<accession>A0A382N2V1</accession>
<dbReference type="EMBL" id="UINC01097632">
    <property type="protein sequence ID" value="SVC55504.1"/>
    <property type="molecule type" value="Genomic_DNA"/>
</dbReference>
<dbReference type="InterPro" id="IPR015590">
    <property type="entry name" value="Aldehyde_DH_dom"/>
</dbReference>
<feature type="non-terminal residue" evidence="2">
    <location>
        <position position="1"/>
    </location>
</feature>
<dbReference type="InterPro" id="IPR016163">
    <property type="entry name" value="Ald_DH_C"/>
</dbReference>
<organism evidence="2">
    <name type="scientific">marine metagenome</name>
    <dbReference type="NCBI Taxonomy" id="408172"/>
    <lineage>
        <taxon>unclassified sequences</taxon>
        <taxon>metagenomes</taxon>
        <taxon>ecological metagenomes</taxon>
    </lineage>
</organism>
<dbReference type="Pfam" id="PF00171">
    <property type="entry name" value="Aldedh"/>
    <property type="match status" value="1"/>
</dbReference>
<reference evidence="2" key="1">
    <citation type="submission" date="2018-05" db="EMBL/GenBank/DDBJ databases">
        <authorList>
            <person name="Lanie J.A."/>
            <person name="Ng W.-L."/>
            <person name="Kazmierczak K.M."/>
            <person name="Andrzejewski T.M."/>
            <person name="Davidsen T.M."/>
            <person name="Wayne K.J."/>
            <person name="Tettelin H."/>
            <person name="Glass J.I."/>
            <person name="Rusch D."/>
            <person name="Podicherti R."/>
            <person name="Tsui H.-C.T."/>
            <person name="Winkler M.E."/>
        </authorList>
    </citation>
    <scope>NUCLEOTIDE SEQUENCE</scope>
</reference>
<dbReference type="PANTHER" id="PTHR11699">
    <property type="entry name" value="ALDEHYDE DEHYDROGENASE-RELATED"/>
    <property type="match status" value="1"/>
</dbReference>
<proteinExistence type="predicted"/>
<evidence type="ECO:0000259" key="1">
    <source>
        <dbReference type="Pfam" id="PF00171"/>
    </source>
</evidence>